<sequence>MLSDPRNKTVPLLDVILLPWTDENALLVMPVLIQFDRLPFRFLSEVCEFLEQMFQGLVFMHEHKIAHRDACWRNLMMDISKVMPTGYHFSNWMTEDGRKKPLQWFPRKSVAPVKYYYIDFGLSYRFPSDATNFNLKGVVGQDKTVPEKFVKGPYDAFKLDIYQLGNVIAELLENYEGLTVFKGLSELMKNRDPMQRPSASDAYETLVDIITHLTEEQLNRRVWLKQSPADLRHRVEFLNENPVEYYC</sequence>
<dbReference type="Pfam" id="PF00069">
    <property type="entry name" value="Pkinase"/>
    <property type="match status" value="1"/>
</dbReference>
<feature type="domain" description="Protein kinase" evidence="1">
    <location>
        <begin position="1"/>
        <end position="238"/>
    </location>
</feature>
<organism evidence="2 3">
    <name type="scientific">Agrocybe chaxingu</name>
    <dbReference type="NCBI Taxonomy" id="84603"/>
    <lineage>
        <taxon>Eukaryota</taxon>
        <taxon>Fungi</taxon>
        <taxon>Dikarya</taxon>
        <taxon>Basidiomycota</taxon>
        <taxon>Agaricomycotina</taxon>
        <taxon>Agaricomycetes</taxon>
        <taxon>Agaricomycetidae</taxon>
        <taxon>Agaricales</taxon>
        <taxon>Agaricineae</taxon>
        <taxon>Strophariaceae</taxon>
        <taxon>Agrocybe</taxon>
    </lineage>
</organism>
<proteinExistence type="predicted"/>
<accession>A0A9W8K060</accession>
<dbReference type="InterPro" id="IPR011009">
    <property type="entry name" value="Kinase-like_dom_sf"/>
</dbReference>
<keyword evidence="3" id="KW-1185">Reference proteome</keyword>
<dbReference type="OrthoDB" id="5987198at2759"/>
<gene>
    <name evidence="2" type="ORF">NLJ89_g5927</name>
</gene>
<dbReference type="GO" id="GO:0005524">
    <property type="term" value="F:ATP binding"/>
    <property type="evidence" value="ECO:0007669"/>
    <property type="project" value="InterPro"/>
</dbReference>
<dbReference type="Gene3D" id="1.10.510.10">
    <property type="entry name" value="Transferase(Phosphotransferase) domain 1"/>
    <property type="match status" value="1"/>
</dbReference>
<dbReference type="PROSITE" id="PS50011">
    <property type="entry name" value="PROTEIN_KINASE_DOM"/>
    <property type="match status" value="1"/>
</dbReference>
<evidence type="ECO:0000313" key="2">
    <source>
        <dbReference type="EMBL" id="KAJ3508117.1"/>
    </source>
</evidence>
<evidence type="ECO:0000259" key="1">
    <source>
        <dbReference type="PROSITE" id="PS50011"/>
    </source>
</evidence>
<dbReference type="SUPFAM" id="SSF56112">
    <property type="entry name" value="Protein kinase-like (PK-like)"/>
    <property type="match status" value="1"/>
</dbReference>
<dbReference type="EMBL" id="JANKHO010000592">
    <property type="protein sequence ID" value="KAJ3508117.1"/>
    <property type="molecule type" value="Genomic_DNA"/>
</dbReference>
<dbReference type="InterPro" id="IPR000719">
    <property type="entry name" value="Prot_kinase_dom"/>
</dbReference>
<dbReference type="GO" id="GO:0004672">
    <property type="term" value="F:protein kinase activity"/>
    <property type="evidence" value="ECO:0007669"/>
    <property type="project" value="InterPro"/>
</dbReference>
<protein>
    <recommendedName>
        <fullName evidence="1">Protein kinase domain-containing protein</fullName>
    </recommendedName>
</protein>
<comment type="caution">
    <text evidence="2">The sequence shown here is derived from an EMBL/GenBank/DDBJ whole genome shotgun (WGS) entry which is preliminary data.</text>
</comment>
<dbReference type="AlphaFoldDB" id="A0A9W8K060"/>
<dbReference type="Proteomes" id="UP001148786">
    <property type="component" value="Unassembled WGS sequence"/>
</dbReference>
<name>A0A9W8K060_9AGAR</name>
<evidence type="ECO:0000313" key="3">
    <source>
        <dbReference type="Proteomes" id="UP001148786"/>
    </source>
</evidence>
<reference evidence="2" key="1">
    <citation type="submission" date="2022-07" db="EMBL/GenBank/DDBJ databases">
        <title>Genome Sequence of Agrocybe chaxingu.</title>
        <authorList>
            <person name="Buettner E."/>
        </authorList>
    </citation>
    <scope>NUCLEOTIDE SEQUENCE</scope>
    <source>
        <strain evidence="2">MP-N11</strain>
    </source>
</reference>